<dbReference type="EMBL" id="CM000880">
    <property type="protein sequence ID" value="KQK22058.1"/>
    <property type="molecule type" value="Genomic_DNA"/>
</dbReference>
<dbReference type="PANTHER" id="PTHR31672:SF2">
    <property type="entry name" value="F-BOX DOMAIN-CONTAINING PROTEIN"/>
    <property type="match status" value="1"/>
</dbReference>
<dbReference type="Proteomes" id="UP000008810">
    <property type="component" value="Chromosome 1"/>
</dbReference>
<dbReference type="AlphaFoldDB" id="A0A0Q3SAU2"/>
<dbReference type="SUPFAM" id="SSF81383">
    <property type="entry name" value="F-box domain"/>
    <property type="match status" value="1"/>
</dbReference>
<dbReference type="Pfam" id="PF08268">
    <property type="entry name" value="FBA_3"/>
    <property type="match status" value="1"/>
</dbReference>
<feature type="domain" description="F-box associated beta-propeller type 3" evidence="2">
    <location>
        <begin position="113"/>
        <end position="297"/>
    </location>
</feature>
<dbReference type="PANTHER" id="PTHR31672">
    <property type="entry name" value="BNACNNG10540D PROTEIN"/>
    <property type="match status" value="1"/>
</dbReference>
<accession>A0A0Q3SAU2</accession>
<dbReference type="InParanoid" id="A0A0Q3SAU2"/>
<dbReference type="Pfam" id="PF00646">
    <property type="entry name" value="F-box"/>
    <property type="match status" value="1"/>
</dbReference>
<dbReference type="InterPro" id="IPR013187">
    <property type="entry name" value="F-box-assoc_dom_typ3"/>
</dbReference>
<reference evidence="4" key="3">
    <citation type="submission" date="2018-08" db="UniProtKB">
        <authorList>
            <consortium name="EnsemblPlants"/>
        </authorList>
    </citation>
    <scope>IDENTIFICATION</scope>
    <source>
        <strain evidence="4">cv. Bd21</strain>
    </source>
</reference>
<dbReference type="InterPro" id="IPR036047">
    <property type="entry name" value="F-box-like_dom_sf"/>
</dbReference>
<keyword evidence="5" id="KW-1185">Reference proteome</keyword>
<dbReference type="InterPro" id="IPR050796">
    <property type="entry name" value="SCF_F-box_component"/>
</dbReference>
<dbReference type="OrthoDB" id="586907at2759"/>
<reference evidence="3 4" key="1">
    <citation type="journal article" date="2010" name="Nature">
        <title>Genome sequencing and analysis of the model grass Brachypodium distachyon.</title>
        <authorList>
            <consortium name="International Brachypodium Initiative"/>
        </authorList>
    </citation>
    <scope>NUCLEOTIDE SEQUENCE [LARGE SCALE GENOMIC DNA]</scope>
    <source>
        <strain evidence="3 4">Bd21</strain>
    </source>
</reference>
<dbReference type="InterPro" id="IPR001810">
    <property type="entry name" value="F-box_dom"/>
</dbReference>
<sequence>MDARKYAKAAAELGIHVLDTWPWWNILIRLPAKSVLRFRAVCKAFRDHISSPEFLREFQRLQKPQPLILPADYARDDPRYVHLEAIDLLTDQVRHIFRFATAAAGEQYVHRAPGTIVFAVHGSVDGLLLVSFLDSWYVCNPSLRQWAPMPALDPHEVVGFYSHAASGEYRVLYQKGADDPSVDTCYYIITVGSQQAARSIGCPVSPATMLEAWFDRRQVGLEGAFREPPALVGGNLYWPQRDRIMVFDTAAEVFSWIDSPDTNSVMKLMEMESNSRLGALKVGLWILEDHEGEIWAHACRIELSLAQITMGSAGSDRCTPFVVSPEGDVLIECPSTPLNLGDDELEVWPACLLHYSKKDEERGKFNFEHNWTTSPTHLLKESLLPHAFLQPQVDGDALTPPFFQGL</sequence>
<evidence type="ECO:0000313" key="3">
    <source>
        <dbReference type="EMBL" id="KQK22058.1"/>
    </source>
</evidence>
<dbReference type="EnsemblPlants" id="KQK22058">
    <property type="protein sequence ID" value="KQK22058"/>
    <property type="gene ID" value="BRADI_1g64841v3"/>
</dbReference>
<evidence type="ECO:0000259" key="2">
    <source>
        <dbReference type="Pfam" id="PF08268"/>
    </source>
</evidence>
<reference evidence="3" key="2">
    <citation type="submission" date="2017-06" db="EMBL/GenBank/DDBJ databases">
        <title>WGS assembly of Brachypodium distachyon.</title>
        <authorList>
            <consortium name="The International Brachypodium Initiative"/>
            <person name="Lucas S."/>
            <person name="Harmon-Smith M."/>
            <person name="Lail K."/>
            <person name="Tice H."/>
            <person name="Grimwood J."/>
            <person name="Bruce D."/>
            <person name="Barry K."/>
            <person name="Shu S."/>
            <person name="Lindquist E."/>
            <person name="Wang M."/>
            <person name="Pitluck S."/>
            <person name="Vogel J.P."/>
            <person name="Garvin D.F."/>
            <person name="Mockler T.C."/>
            <person name="Schmutz J."/>
            <person name="Rokhsar D."/>
            <person name="Bevan M.W."/>
        </authorList>
    </citation>
    <scope>NUCLEOTIDE SEQUENCE</scope>
    <source>
        <strain evidence="3">Bd21</strain>
    </source>
</reference>
<evidence type="ECO:0000259" key="1">
    <source>
        <dbReference type="Pfam" id="PF00646"/>
    </source>
</evidence>
<evidence type="ECO:0000313" key="5">
    <source>
        <dbReference type="Proteomes" id="UP000008810"/>
    </source>
</evidence>
<feature type="domain" description="F-box" evidence="1">
    <location>
        <begin position="23"/>
        <end position="56"/>
    </location>
</feature>
<dbReference type="Gramene" id="KQK22058">
    <property type="protein sequence ID" value="KQK22058"/>
    <property type="gene ID" value="BRADI_1g64841v3"/>
</dbReference>
<proteinExistence type="predicted"/>
<protein>
    <submittedName>
        <fullName evidence="3 4">Uncharacterized protein</fullName>
    </submittedName>
</protein>
<gene>
    <name evidence="3" type="ORF">BRADI_1g64841v3</name>
</gene>
<organism evidence="3">
    <name type="scientific">Brachypodium distachyon</name>
    <name type="common">Purple false brome</name>
    <name type="synonym">Trachynia distachya</name>
    <dbReference type="NCBI Taxonomy" id="15368"/>
    <lineage>
        <taxon>Eukaryota</taxon>
        <taxon>Viridiplantae</taxon>
        <taxon>Streptophyta</taxon>
        <taxon>Embryophyta</taxon>
        <taxon>Tracheophyta</taxon>
        <taxon>Spermatophyta</taxon>
        <taxon>Magnoliopsida</taxon>
        <taxon>Liliopsida</taxon>
        <taxon>Poales</taxon>
        <taxon>Poaceae</taxon>
        <taxon>BOP clade</taxon>
        <taxon>Pooideae</taxon>
        <taxon>Stipodae</taxon>
        <taxon>Brachypodieae</taxon>
        <taxon>Brachypodium</taxon>
    </lineage>
</organism>
<evidence type="ECO:0000313" key="4">
    <source>
        <dbReference type="EnsemblPlants" id="KQK22058"/>
    </source>
</evidence>
<name>A0A0Q3SAU2_BRADI</name>